<dbReference type="GO" id="GO:0003918">
    <property type="term" value="F:DNA topoisomerase type II (double strand cut, ATP-hydrolyzing) activity"/>
    <property type="evidence" value="ECO:0007669"/>
    <property type="project" value="UniProtKB-EC"/>
</dbReference>
<comment type="catalytic activity">
    <reaction evidence="1 16">
        <text>ATP-dependent breakage, passage and rejoining of double-stranded DNA.</text>
        <dbReference type="EC" id="5.6.2.2"/>
    </reaction>
</comment>
<evidence type="ECO:0000256" key="13">
    <source>
        <dbReference type="ARBA" id="ARBA00023125"/>
    </source>
</evidence>
<comment type="similarity">
    <text evidence="5">Belongs to the type II topoisomerase family.</text>
</comment>
<feature type="active site" description="O-(5'-phospho-DNA)-tyrosine intermediate" evidence="16">
    <location>
        <position position="762"/>
    </location>
</feature>
<dbReference type="Pfam" id="PF00204">
    <property type="entry name" value="DNA_gyraseB"/>
    <property type="match status" value="1"/>
</dbReference>
<evidence type="ECO:0000256" key="4">
    <source>
        <dbReference type="ARBA" id="ARBA00001946"/>
    </source>
</evidence>
<keyword evidence="12 16" id="KW-0799">Topoisomerase</keyword>
<dbReference type="InterPro" id="IPR013758">
    <property type="entry name" value="Topo_IIA_A/C_ab"/>
</dbReference>
<dbReference type="EC" id="5.6.2.2" evidence="6"/>
<dbReference type="PRINTS" id="PR00418">
    <property type="entry name" value="TPI2FAMILY"/>
</dbReference>
<dbReference type="InterPro" id="IPR013759">
    <property type="entry name" value="Topo_IIA_B_C"/>
</dbReference>
<dbReference type="InterPro" id="IPR013760">
    <property type="entry name" value="Topo_IIA-like_dom_sf"/>
</dbReference>
<dbReference type="InterPro" id="IPR006171">
    <property type="entry name" value="TOPRIM_dom"/>
</dbReference>
<dbReference type="InterPro" id="IPR050634">
    <property type="entry name" value="DNA_Topoisomerase_II"/>
</dbReference>
<gene>
    <name evidence="19" type="ORF">MarFTMF_416</name>
</gene>
<keyword evidence="9" id="KW-0547">Nucleotide-binding</keyword>
<dbReference type="Gene3D" id="3.30.230.10">
    <property type="match status" value="1"/>
</dbReference>
<dbReference type="Gene3D" id="3.30.1490.30">
    <property type="match status" value="1"/>
</dbReference>
<comment type="cofactor">
    <cofactor evidence="4">
        <name>Mg(2+)</name>
        <dbReference type="ChEBI" id="CHEBI:18420"/>
    </cofactor>
</comment>
<keyword evidence="14 16" id="KW-0413">Isomerase</keyword>
<dbReference type="InterPro" id="IPR014721">
    <property type="entry name" value="Ribsml_uS5_D2-typ_fold_subgr"/>
</dbReference>
<dbReference type="Pfam" id="PF16898">
    <property type="entry name" value="TOPRIM_C"/>
    <property type="match status" value="1"/>
</dbReference>
<dbReference type="InterPro" id="IPR018522">
    <property type="entry name" value="TopoIIA_CS"/>
</dbReference>
<dbReference type="Gene3D" id="3.90.199.10">
    <property type="entry name" value="Topoisomerase II, domain 5"/>
    <property type="match status" value="1"/>
</dbReference>
<sequence length="1089" mass="125078">MDSGRRLNDFQFALHRPETFLGSIRNLPHERWYWSEEKKLMQFGTLEFPEGLERIFYEIVSNAVDNYFRSSVSGIPMHSVKVTIDRETGYCTVWNDGAHISVEKKEYSYTDELGNTSTSLLYPAELFFGYSKASTNYNDDEVRKTSGRNGLGAKLTSIFSKHFVVRCFDPENQRIFEQEFFDNLTRRNPPVIEKCTKKKGWTEVRFLPDFARFGLDGWTEPLLSRFQKTLRDASLVTGLSASFNEEKFSFKTLSEYVALFSEPNPNFICLSSPDSRFALLEKNPKEVPTEPSQETSLSFVNGLEVFTGVHVNAWKSAVLMPLLKAFNAKQKTEGKPKASMKQLECFFHLFIVCDLDKPEFTSQTKHELASPVPGTTKISPEQIKKLMKWGFVQELSSRLDPNKTKKTKRLQLDFTKVDDAQLAGTARSAECILILTEGDSAKTLAVSGFTSLEDRERYGAFALKGKVLNTTNATQKMIGKNEELELLKNVLGLSKNLEKTLRYGKVLLMCDADEDGKHIEGLVLNFLHKHYPELLQKGFVQSLRTPILKAFIGKKEEWFFSTTKFEEWLAKNPGHKNLKVQYFKGLGSSRPEDGRKYLSDQKLVSYVADGTESAWFDLAFSKNKSNERKTWLAGPLVPDETYEGELTLSEFIDKRLSTYHRANNRRSIPSVYDGLKPSQRKVLYACFSSNIIGKDKKKHVDRLTGEVASVAGYHHGEESLTNTIIGMAQDFVGCGNNVRLLYPDGSFGTRLRGGKDHSASRYLSSYLEKITRIIFPPEDDDLYEKVFEDNEYNEPVNYIPIIPLIVVNGACGIGTGHSTEIPPHNPLEVCQWIRCWLDEQETPKLHPWWKGFNGTMEVESDKVKTFGVLEKMNKTKWKIVETPVGLWTYGCKKHLQKLESQKHIKSFEDKYTDEKASFIIHTTKDFIPTIKNLKLSSTFSLRNMTALDEKDNPVKFSTVDDILLKYCPARLELYQKRKDKMLTDLSQEILKQANKQRFLKDVLLGTLNMKEQEEILLQKMEDMGYDKWKNSYDYLVGMPIRTLTKGRLQEVGETLRKLKEKHAELSERTPKEMWKSELDIFEKKYKRDF</sequence>
<keyword evidence="11" id="KW-0460">Magnesium</keyword>
<dbReference type="Gene3D" id="1.10.268.10">
    <property type="entry name" value="Topoisomerase, domain 3"/>
    <property type="match status" value="1"/>
</dbReference>
<evidence type="ECO:0000256" key="2">
    <source>
        <dbReference type="ARBA" id="ARBA00001913"/>
    </source>
</evidence>
<dbReference type="GO" id="GO:0003677">
    <property type="term" value="F:DNA binding"/>
    <property type="evidence" value="ECO:0007669"/>
    <property type="project" value="UniProtKB-UniRule"/>
</dbReference>
<dbReference type="PROSITE" id="PS00177">
    <property type="entry name" value="TOPOISOMERASE_II"/>
    <property type="match status" value="1"/>
</dbReference>
<dbReference type="SUPFAM" id="SSF54211">
    <property type="entry name" value="Ribosomal protein S5 domain 2-like"/>
    <property type="match status" value="1"/>
</dbReference>
<accession>A0AA96ERY0</accession>
<dbReference type="InterPro" id="IPR013757">
    <property type="entry name" value="Topo_IIA_A_a_sf"/>
</dbReference>
<dbReference type="SUPFAM" id="SSF55874">
    <property type="entry name" value="ATPase domain of HSP90 chaperone/DNA topoisomerase II/histidine kinase"/>
    <property type="match status" value="1"/>
</dbReference>
<evidence type="ECO:0000256" key="5">
    <source>
        <dbReference type="ARBA" id="ARBA00011080"/>
    </source>
</evidence>
<evidence type="ECO:0000256" key="9">
    <source>
        <dbReference type="ARBA" id="ARBA00022741"/>
    </source>
</evidence>
<dbReference type="GO" id="GO:0005524">
    <property type="term" value="F:ATP binding"/>
    <property type="evidence" value="ECO:0007669"/>
    <property type="project" value="UniProtKB-KW"/>
</dbReference>
<evidence type="ECO:0000256" key="10">
    <source>
        <dbReference type="ARBA" id="ARBA00022840"/>
    </source>
</evidence>
<dbReference type="SMART" id="SM00433">
    <property type="entry name" value="TOP2c"/>
    <property type="match status" value="1"/>
</dbReference>
<protein>
    <recommendedName>
        <fullName evidence="7">DNA topoisomerase 2</fullName>
        <ecNumber evidence="6">5.6.2.2</ecNumber>
    </recommendedName>
    <alternativeName>
        <fullName evidence="15">DNA topoisomerase II</fullName>
    </alternativeName>
</protein>
<dbReference type="SMART" id="SM00434">
    <property type="entry name" value="TOP4c"/>
    <property type="match status" value="1"/>
</dbReference>
<dbReference type="InterPro" id="IPR020568">
    <property type="entry name" value="Ribosomal_Su5_D2-typ_SF"/>
</dbReference>
<dbReference type="EMBL" id="OR343188">
    <property type="protein sequence ID" value="WNL49932.1"/>
    <property type="molecule type" value="Genomic_DNA"/>
</dbReference>
<comment type="cofactor">
    <cofactor evidence="3">
        <name>Mn(2+)</name>
        <dbReference type="ChEBI" id="CHEBI:29035"/>
    </cofactor>
</comment>
<comment type="cofactor">
    <cofactor evidence="2">
        <name>Ca(2+)</name>
        <dbReference type="ChEBI" id="CHEBI:29108"/>
    </cofactor>
</comment>
<evidence type="ECO:0000256" key="15">
    <source>
        <dbReference type="ARBA" id="ARBA00031138"/>
    </source>
</evidence>
<dbReference type="Pfam" id="PF00521">
    <property type="entry name" value="DNA_topoisoIV"/>
    <property type="match status" value="1"/>
</dbReference>
<dbReference type="InterPro" id="IPR036890">
    <property type="entry name" value="HATPase_C_sf"/>
</dbReference>
<dbReference type="Gene3D" id="3.30.1360.40">
    <property type="match status" value="1"/>
</dbReference>
<dbReference type="SUPFAM" id="SSF56719">
    <property type="entry name" value="Type II DNA topoisomerase"/>
    <property type="match status" value="1"/>
</dbReference>
<evidence type="ECO:0000256" key="16">
    <source>
        <dbReference type="PROSITE-ProRule" id="PRU01384"/>
    </source>
</evidence>
<keyword evidence="8" id="KW-0479">Metal-binding</keyword>
<dbReference type="GO" id="GO:0046872">
    <property type="term" value="F:metal ion binding"/>
    <property type="evidence" value="ECO:0007669"/>
    <property type="project" value="UniProtKB-KW"/>
</dbReference>
<dbReference type="Gene3D" id="3.30.565.10">
    <property type="entry name" value="Histidine kinase-like ATPase, C-terminal domain"/>
    <property type="match status" value="1"/>
</dbReference>
<dbReference type="InterPro" id="IPR001154">
    <property type="entry name" value="TopoII_euk"/>
</dbReference>
<dbReference type="FunFam" id="3.40.50.670:FF:000001">
    <property type="entry name" value="DNA topoisomerase 2"/>
    <property type="match status" value="1"/>
</dbReference>
<evidence type="ECO:0000256" key="14">
    <source>
        <dbReference type="ARBA" id="ARBA00023235"/>
    </source>
</evidence>
<evidence type="ECO:0000256" key="6">
    <source>
        <dbReference type="ARBA" id="ARBA00012895"/>
    </source>
</evidence>
<evidence type="ECO:0000259" key="17">
    <source>
        <dbReference type="PROSITE" id="PS50880"/>
    </source>
</evidence>
<evidence type="ECO:0000256" key="3">
    <source>
        <dbReference type="ARBA" id="ARBA00001936"/>
    </source>
</evidence>
<feature type="domain" description="Toprim" evidence="17">
    <location>
        <begin position="431"/>
        <end position="546"/>
    </location>
</feature>
<reference evidence="19" key="1">
    <citation type="submission" date="2023-07" db="EMBL/GenBank/DDBJ databases">
        <authorList>
            <person name="Xia Y."/>
        </authorList>
    </citation>
    <scope>NUCLEOTIDE SEQUENCE</scope>
    <source>
        <strain evidence="19">F</strain>
    </source>
</reference>
<keyword evidence="13 16" id="KW-0238">DNA-binding</keyword>
<dbReference type="PANTHER" id="PTHR10169:SF38">
    <property type="entry name" value="DNA TOPOISOMERASE 2"/>
    <property type="match status" value="1"/>
</dbReference>
<keyword evidence="10" id="KW-0067">ATP-binding</keyword>
<dbReference type="GO" id="GO:0000819">
    <property type="term" value="P:sister chromatid segregation"/>
    <property type="evidence" value="ECO:0007669"/>
    <property type="project" value="TreeGrafter"/>
</dbReference>
<name>A0AA96ERY0_9VIRU</name>
<dbReference type="GO" id="GO:0006265">
    <property type="term" value="P:DNA topological change"/>
    <property type="evidence" value="ECO:0007669"/>
    <property type="project" value="UniProtKB-UniRule"/>
</dbReference>
<dbReference type="PANTHER" id="PTHR10169">
    <property type="entry name" value="DNA TOPOISOMERASE/GYRASE"/>
    <property type="match status" value="1"/>
</dbReference>
<dbReference type="Gene3D" id="3.40.50.670">
    <property type="match status" value="1"/>
</dbReference>
<dbReference type="PROSITE" id="PS52040">
    <property type="entry name" value="TOPO_IIA"/>
    <property type="match status" value="1"/>
</dbReference>
<proteinExistence type="inferred from homology"/>
<feature type="domain" description="Topo IIA-type catalytic" evidence="18">
    <location>
        <begin position="668"/>
        <end position="1078"/>
    </location>
</feature>
<organism evidence="19">
    <name type="scientific">Marseillevirus sp</name>
    <dbReference type="NCBI Taxonomy" id="2809551"/>
    <lineage>
        <taxon>Viruses</taxon>
        <taxon>Varidnaviria</taxon>
        <taxon>Bamfordvirae</taxon>
        <taxon>Nucleocytoviricota</taxon>
        <taxon>Megaviricetes</taxon>
        <taxon>Pimascovirales</taxon>
        <taxon>Pimascovirales incertae sedis</taxon>
        <taxon>Marseilleviridae</taxon>
        <taxon>Marseillevirus</taxon>
    </lineage>
</organism>
<dbReference type="InterPro" id="IPR001241">
    <property type="entry name" value="Topo_IIA"/>
</dbReference>
<evidence type="ECO:0000313" key="19">
    <source>
        <dbReference type="EMBL" id="WNL49932.1"/>
    </source>
</evidence>
<evidence type="ECO:0000256" key="1">
    <source>
        <dbReference type="ARBA" id="ARBA00000185"/>
    </source>
</evidence>
<evidence type="ECO:0000256" key="12">
    <source>
        <dbReference type="ARBA" id="ARBA00023029"/>
    </source>
</evidence>
<dbReference type="PROSITE" id="PS50880">
    <property type="entry name" value="TOPRIM"/>
    <property type="match status" value="1"/>
</dbReference>
<dbReference type="InterPro" id="IPR031660">
    <property type="entry name" value="TOPRIM_C"/>
</dbReference>
<dbReference type="Pfam" id="PF01751">
    <property type="entry name" value="Toprim"/>
    <property type="match status" value="1"/>
</dbReference>
<dbReference type="InterPro" id="IPR002205">
    <property type="entry name" value="Topo_IIA_dom_A"/>
</dbReference>
<evidence type="ECO:0000259" key="18">
    <source>
        <dbReference type="PROSITE" id="PS52040"/>
    </source>
</evidence>
<evidence type="ECO:0000256" key="8">
    <source>
        <dbReference type="ARBA" id="ARBA00022723"/>
    </source>
</evidence>
<evidence type="ECO:0000256" key="11">
    <source>
        <dbReference type="ARBA" id="ARBA00022842"/>
    </source>
</evidence>
<dbReference type="InterPro" id="IPR013506">
    <property type="entry name" value="Topo_IIA_bsu_dom2"/>
</dbReference>
<evidence type="ECO:0000256" key="7">
    <source>
        <dbReference type="ARBA" id="ARBA00019635"/>
    </source>
</evidence>
<dbReference type="PRINTS" id="PR01158">
    <property type="entry name" value="TOPISMRASEII"/>
</dbReference>